<accession>A0AAV1V1C4</accession>
<dbReference type="Proteomes" id="UP001162060">
    <property type="component" value="Unassembled WGS sequence"/>
</dbReference>
<sequence length="146" mass="16660">MGMLIFRGQSYDVLSHIKKLGTLEEQLDAVVALVSEDVFVITLPGNLSETYQFLIITELESRSDALTWELVTNQLLHEDMKRYEQCGDGVTAFKTFNASDKKRSGRLNKKADVWNHCSKMCHEVGECSPRFHDIADRQRPQRANVV</sequence>
<name>A0AAV1V1C4_9STRA</name>
<dbReference type="Pfam" id="PF14223">
    <property type="entry name" value="Retrotran_gag_2"/>
    <property type="match status" value="1"/>
</dbReference>
<dbReference type="AlphaFoldDB" id="A0AAV1V1C4"/>
<reference evidence="1" key="1">
    <citation type="submission" date="2024-01" db="EMBL/GenBank/DDBJ databases">
        <authorList>
            <person name="Webb A."/>
        </authorList>
    </citation>
    <scope>NUCLEOTIDE SEQUENCE</scope>
    <source>
        <strain evidence="1">Pm1</strain>
    </source>
</reference>
<protein>
    <submittedName>
        <fullName evidence="1">Uncharacterized protein</fullName>
    </submittedName>
</protein>
<evidence type="ECO:0000313" key="2">
    <source>
        <dbReference type="Proteomes" id="UP001162060"/>
    </source>
</evidence>
<organism evidence="1 2">
    <name type="scientific">Peronospora matthiolae</name>
    <dbReference type="NCBI Taxonomy" id="2874970"/>
    <lineage>
        <taxon>Eukaryota</taxon>
        <taxon>Sar</taxon>
        <taxon>Stramenopiles</taxon>
        <taxon>Oomycota</taxon>
        <taxon>Peronosporomycetes</taxon>
        <taxon>Peronosporales</taxon>
        <taxon>Peronosporaceae</taxon>
        <taxon>Peronospora</taxon>
    </lineage>
</organism>
<dbReference type="EMBL" id="CAKLBY020000259">
    <property type="protein sequence ID" value="CAK7940704.1"/>
    <property type="molecule type" value="Genomic_DNA"/>
</dbReference>
<proteinExistence type="predicted"/>
<gene>
    <name evidence="1" type="ORF">PM001_LOCUS25854</name>
</gene>
<evidence type="ECO:0000313" key="1">
    <source>
        <dbReference type="EMBL" id="CAK7940704.1"/>
    </source>
</evidence>
<comment type="caution">
    <text evidence="1">The sequence shown here is derived from an EMBL/GenBank/DDBJ whole genome shotgun (WGS) entry which is preliminary data.</text>
</comment>